<gene>
    <name evidence="3" type="ORF">EKPJFOCH_3638</name>
</gene>
<name>A0ABQ4TR84_9HYPH</name>
<evidence type="ECO:0000256" key="2">
    <source>
        <dbReference type="SAM" id="SignalP"/>
    </source>
</evidence>
<reference evidence="3" key="2">
    <citation type="submission" date="2021-08" db="EMBL/GenBank/DDBJ databases">
        <authorList>
            <person name="Tani A."/>
            <person name="Ola A."/>
            <person name="Ogura Y."/>
            <person name="Katsura K."/>
            <person name="Hayashi T."/>
        </authorList>
    </citation>
    <scope>NUCLEOTIDE SEQUENCE</scope>
    <source>
        <strain evidence="3">DSM 23674</strain>
    </source>
</reference>
<sequence length="239" mass="25192">MSVVTRCGAVSLMLGLLLGAAPVLAQTKASETSGSSWTDPPVRGSAGPETPSTAKEIPGPVTPVEGKAGTTAPTDAAKPTQETASAPATTPAERAAASLGVKPVAASRRSEASNRSRRPVVRPRMVEKPMVISRRPARIVERPARRLAQQYRSGPVGSSRAFAAEPQSPYSPYRAYAATASNRRLAGWGGLIDEDRAGRTARAREAGYTVMRMRTYEYPDGTRVQRLTPFGGGGFGDLD</sequence>
<feature type="signal peptide" evidence="2">
    <location>
        <begin position="1"/>
        <end position="25"/>
    </location>
</feature>
<keyword evidence="4" id="KW-1185">Reference proteome</keyword>
<evidence type="ECO:0000313" key="4">
    <source>
        <dbReference type="Proteomes" id="UP001055101"/>
    </source>
</evidence>
<reference evidence="3" key="1">
    <citation type="journal article" date="2021" name="Front. Microbiol.">
        <title>Comprehensive Comparative Genomics and Phenotyping of Methylobacterium Species.</title>
        <authorList>
            <person name="Alessa O."/>
            <person name="Ogura Y."/>
            <person name="Fujitani Y."/>
            <person name="Takami H."/>
            <person name="Hayashi T."/>
            <person name="Sahin N."/>
            <person name="Tani A."/>
        </authorList>
    </citation>
    <scope>NUCLEOTIDE SEQUENCE</scope>
    <source>
        <strain evidence="3">DSM 23674</strain>
    </source>
</reference>
<feature type="compositionally biased region" description="Low complexity" evidence="1">
    <location>
        <begin position="82"/>
        <end position="98"/>
    </location>
</feature>
<proteinExistence type="predicted"/>
<comment type="caution">
    <text evidence="3">The sequence shown here is derived from an EMBL/GenBank/DDBJ whole genome shotgun (WGS) entry which is preliminary data.</text>
</comment>
<feature type="chain" id="PRO_5046850251" description="Antifreeze protein" evidence="2">
    <location>
        <begin position="26"/>
        <end position="239"/>
    </location>
</feature>
<evidence type="ECO:0000256" key="1">
    <source>
        <dbReference type="SAM" id="MobiDB-lite"/>
    </source>
</evidence>
<accession>A0ABQ4TR84</accession>
<dbReference type="EMBL" id="BPRA01000017">
    <property type="protein sequence ID" value="GJE57126.1"/>
    <property type="molecule type" value="Genomic_DNA"/>
</dbReference>
<dbReference type="RefSeq" id="WP_238232555.1">
    <property type="nucleotide sequence ID" value="NZ_BPRA01000017.1"/>
</dbReference>
<feature type="region of interest" description="Disordered" evidence="1">
    <location>
        <begin position="31"/>
        <end position="119"/>
    </location>
</feature>
<dbReference type="Proteomes" id="UP001055101">
    <property type="component" value="Unassembled WGS sequence"/>
</dbReference>
<keyword evidence="2" id="KW-0732">Signal</keyword>
<evidence type="ECO:0008006" key="5">
    <source>
        <dbReference type="Google" id="ProtNLM"/>
    </source>
</evidence>
<evidence type="ECO:0000313" key="3">
    <source>
        <dbReference type="EMBL" id="GJE57126.1"/>
    </source>
</evidence>
<protein>
    <recommendedName>
        <fullName evidence="5">Antifreeze protein</fullName>
    </recommendedName>
</protein>
<organism evidence="3 4">
    <name type="scientific">Methylobacterium thuringiense</name>
    <dbReference type="NCBI Taxonomy" id="1003091"/>
    <lineage>
        <taxon>Bacteria</taxon>
        <taxon>Pseudomonadati</taxon>
        <taxon>Pseudomonadota</taxon>
        <taxon>Alphaproteobacteria</taxon>
        <taxon>Hyphomicrobiales</taxon>
        <taxon>Methylobacteriaceae</taxon>
        <taxon>Methylobacterium</taxon>
    </lineage>
</organism>